<dbReference type="GO" id="GO:0005524">
    <property type="term" value="F:ATP binding"/>
    <property type="evidence" value="ECO:0007669"/>
    <property type="project" value="UniProtKB-KW"/>
</dbReference>
<name>A0ABZ0IPI2_9BACT</name>
<evidence type="ECO:0000313" key="7">
    <source>
        <dbReference type="Proteomes" id="UP001302349"/>
    </source>
</evidence>
<sequence length="527" mass="58269">MTSDPPVLLNISELTVRFGQQNLLNNVSLSIAPGESLGILGESGAGKSLLAHSMLHLLDERLDLSGSISWEGQPLEDQIGVLRGRSIAYIPQSPLEASFPVTTLLRQWQDQCQALGIKFQPEEAYDLVRRAGIDDPARVLGSLPHQLSGGQLQRMLIAMAMIARPSLIIADEPTTALDTVNQAAILRLLKDFSKKEKVALVFITHDLSIVGPMCDKLMVLNSGRVVEYGVTKEVMARPGETYTSSLIDAHKRLVSRKEEPERLSHRNAPVLAVQNLDFVYQPTGFFWRRNKAVKAVQSVSLELYQGAISGVAGISGSGKTTLMRTLAGLYPEHFDKLYYQGRSVNTLTADELVAFRRAVQVVYQNPSSAFDPRQNMEQILNEAIAENQNETKTTIKDLLDWVRLPQGLLKSHTSQLSGGEKQRLAIARSLTLQPRILLCDEPTSSLDQSIQAEILDLFLYLKKERNLGVLLVSHNIAALRHTCDYLTVMADGEVKETGEIEKVLANPTSDYTQQLIDAEPALTHNFL</sequence>
<evidence type="ECO:0000256" key="2">
    <source>
        <dbReference type="ARBA" id="ARBA00022448"/>
    </source>
</evidence>
<dbReference type="SUPFAM" id="SSF52540">
    <property type="entry name" value="P-loop containing nucleoside triphosphate hydrolases"/>
    <property type="match status" value="2"/>
</dbReference>
<comment type="similarity">
    <text evidence="1">Belongs to the ABC transporter superfamily.</text>
</comment>
<dbReference type="RefSeq" id="WP_317489341.1">
    <property type="nucleotide sequence ID" value="NZ_CP136051.1"/>
</dbReference>
<organism evidence="6 7">
    <name type="scientific">Imperialibacter roseus</name>
    <dbReference type="NCBI Taxonomy" id="1324217"/>
    <lineage>
        <taxon>Bacteria</taxon>
        <taxon>Pseudomonadati</taxon>
        <taxon>Bacteroidota</taxon>
        <taxon>Cytophagia</taxon>
        <taxon>Cytophagales</taxon>
        <taxon>Flammeovirgaceae</taxon>
        <taxon>Imperialibacter</taxon>
    </lineage>
</organism>
<dbReference type="SMART" id="SM00382">
    <property type="entry name" value="AAA"/>
    <property type="match status" value="2"/>
</dbReference>
<dbReference type="Gene3D" id="3.40.50.300">
    <property type="entry name" value="P-loop containing nucleotide triphosphate hydrolases"/>
    <property type="match status" value="2"/>
</dbReference>
<dbReference type="InterPro" id="IPR017871">
    <property type="entry name" value="ABC_transporter-like_CS"/>
</dbReference>
<dbReference type="InterPro" id="IPR027417">
    <property type="entry name" value="P-loop_NTPase"/>
</dbReference>
<feature type="domain" description="ABC transporter" evidence="5">
    <location>
        <begin position="9"/>
        <end position="247"/>
    </location>
</feature>
<proteinExistence type="inferred from homology"/>
<evidence type="ECO:0000259" key="5">
    <source>
        <dbReference type="PROSITE" id="PS50893"/>
    </source>
</evidence>
<evidence type="ECO:0000313" key="6">
    <source>
        <dbReference type="EMBL" id="WOK06631.1"/>
    </source>
</evidence>
<dbReference type="InterPro" id="IPR050319">
    <property type="entry name" value="ABC_transp_ATP-bind"/>
</dbReference>
<dbReference type="PANTHER" id="PTHR43776">
    <property type="entry name" value="TRANSPORT ATP-BINDING PROTEIN"/>
    <property type="match status" value="1"/>
</dbReference>
<reference evidence="6 7" key="1">
    <citation type="journal article" date="2023" name="Microbiol. Resour. Announc.">
        <title>Complete Genome Sequence of Imperialibacter roseus strain P4T.</title>
        <authorList>
            <person name="Tizabi D.R."/>
            <person name="Bachvaroff T."/>
            <person name="Hill R.T."/>
        </authorList>
    </citation>
    <scope>NUCLEOTIDE SEQUENCE [LARGE SCALE GENOMIC DNA]</scope>
    <source>
        <strain evidence="6 7">P4T</strain>
    </source>
</reference>
<dbReference type="Pfam" id="PF00005">
    <property type="entry name" value="ABC_tran"/>
    <property type="match status" value="2"/>
</dbReference>
<dbReference type="InterPro" id="IPR003439">
    <property type="entry name" value="ABC_transporter-like_ATP-bd"/>
</dbReference>
<keyword evidence="2" id="KW-0813">Transport</keyword>
<keyword evidence="7" id="KW-1185">Reference proteome</keyword>
<keyword evidence="4 6" id="KW-0067">ATP-binding</keyword>
<dbReference type="EMBL" id="CP136051">
    <property type="protein sequence ID" value="WOK06631.1"/>
    <property type="molecule type" value="Genomic_DNA"/>
</dbReference>
<evidence type="ECO:0000256" key="4">
    <source>
        <dbReference type="ARBA" id="ARBA00022840"/>
    </source>
</evidence>
<dbReference type="PROSITE" id="PS00211">
    <property type="entry name" value="ABC_TRANSPORTER_1"/>
    <property type="match status" value="2"/>
</dbReference>
<accession>A0ABZ0IPI2</accession>
<dbReference type="InterPro" id="IPR003593">
    <property type="entry name" value="AAA+_ATPase"/>
</dbReference>
<feature type="domain" description="ABC transporter" evidence="5">
    <location>
        <begin position="273"/>
        <end position="516"/>
    </location>
</feature>
<dbReference type="PROSITE" id="PS50893">
    <property type="entry name" value="ABC_TRANSPORTER_2"/>
    <property type="match status" value="2"/>
</dbReference>
<gene>
    <name evidence="6" type="ORF">RT717_26515</name>
</gene>
<dbReference type="PANTHER" id="PTHR43776:SF7">
    <property type="entry name" value="D,D-DIPEPTIDE TRANSPORT ATP-BINDING PROTEIN DDPF-RELATED"/>
    <property type="match status" value="1"/>
</dbReference>
<protein>
    <submittedName>
        <fullName evidence="6">ABC transporter ATP-binding protein</fullName>
    </submittedName>
</protein>
<evidence type="ECO:0000256" key="1">
    <source>
        <dbReference type="ARBA" id="ARBA00005417"/>
    </source>
</evidence>
<evidence type="ECO:0000256" key="3">
    <source>
        <dbReference type="ARBA" id="ARBA00022741"/>
    </source>
</evidence>
<dbReference type="Proteomes" id="UP001302349">
    <property type="component" value="Chromosome"/>
</dbReference>
<dbReference type="CDD" id="cd03257">
    <property type="entry name" value="ABC_NikE_OppD_transporters"/>
    <property type="match status" value="2"/>
</dbReference>
<keyword evidence="3" id="KW-0547">Nucleotide-binding</keyword>